<dbReference type="RefSeq" id="WP_216521667.1">
    <property type="nucleotide sequence ID" value="NZ_JAHLPM010000019.1"/>
</dbReference>
<dbReference type="Proteomes" id="UP000749471">
    <property type="component" value="Unassembled WGS sequence"/>
</dbReference>
<name>A0ABS6EA66_9FIRM</name>
<evidence type="ECO:0000313" key="2">
    <source>
        <dbReference type="EMBL" id="MBU5439822.1"/>
    </source>
</evidence>
<dbReference type="Pfam" id="PF00583">
    <property type="entry name" value="Acetyltransf_1"/>
    <property type="match status" value="1"/>
</dbReference>
<sequence>MKIKEQVYCINGLNYMIRSAVETDAKDLSSLRVQIDGETEYLDREQGEAFIDEEGFKQLIAADTENARKLFLVASVDGNLVGFCRCEGSVLKRFSHKVEFGVCVLRDYWGYQIGKKLLESSISWADMNGIKKIGLNVLETNKKVIKIYEEFGFKVEGVLRRDKILSDGKYYNTIVMGRIIE</sequence>
<dbReference type="EMBL" id="JAHLPM010000019">
    <property type="protein sequence ID" value="MBU5439822.1"/>
    <property type="molecule type" value="Genomic_DNA"/>
</dbReference>
<proteinExistence type="predicted"/>
<accession>A0ABS6EA66</accession>
<feature type="domain" description="N-acetyltransferase" evidence="1">
    <location>
        <begin position="15"/>
        <end position="181"/>
    </location>
</feature>
<comment type="caution">
    <text evidence="2">The sequence shown here is derived from an EMBL/GenBank/DDBJ whole genome shotgun (WGS) entry which is preliminary data.</text>
</comment>
<keyword evidence="3" id="KW-1185">Reference proteome</keyword>
<dbReference type="PROSITE" id="PS51186">
    <property type="entry name" value="GNAT"/>
    <property type="match status" value="1"/>
</dbReference>
<evidence type="ECO:0000313" key="3">
    <source>
        <dbReference type="Proteomes" id="UP000749471"/>
    </source>
</evidence>
<dbReference type="PANTHER" id="PTHR43415:SF3">
    <property type="entry name" value="GNAT-FAMILY ACETYLTRANSFERASE"/>
    <property type="match status" value="1"/>
</dbReference>
<organism evidence="2 3">
    <name type="scientific">Tissierella simiarum</name>
    <dbReference type="NCBI Taxonomy" id="2841534"/>
    <lineage>
        <taxon>Bacteria</taxon>
        <taxon>Bacillati</taxon>
        <taxon>Bacillota</taxon>
        <taxon>Tissierellia</taxon>
        <taxon>Tissierellales</taxon>
        <taxon>Tissierellaceae</taxon>
        <taxon>Tissierella</taxon>
    </lineage>
</organism>
<dbReference type="PANTHER" id="PTHR43415">
    <property type="entry name" value="SPERMIDINE N(1)-ACETYLTRANSFERASE"/>
    <property type="match status" value="1"/>
</dbReference>
<evidence type="ECO:0000259" key="1">
    <source>
        <dbReference type="PROSITE" id="PS51186"/>
    </source>
</evidence>
<dbReference type="InterPro" id="IPR000182">
    <property type="entry name" value="GNAT_dom"/>
</dbReference>
<gene>
    <name evidence="2" type="ORF">KQI42_17535</name>
</gene>
<dbReference type="CDD" id="cd04301">
    <property type="entry name" value="NAT_SF"/>
    <property type="match status" value="1"/>
</dbReference>
<reference evidence="2 3" key="1">
    <citation type="submission" date="2021-06" db="EMBL/GenBank/DDBJ databases">
        <authorList>
            <person name="Sun Q."/>
            <person name="Li D."/>
        </authorList>
    </citation>
    <scope>NUCLEOTIDE SEQUENCE [LARGE SCALE GENOMIC DNA]</scope>
    <source>
        <strain evidence="2 3">MSJ-40</strain>
    </source>
</reference>
<protein>
    <submittedName>
        <fullName evidence="2">GNAT family N-acetyltransferase</fullName>
    </submittedName>
</protein>